<dbReference type="InterPro" id="IPR018114">
    <property type="entry name" value="TRYPSIN_HIS"/>
</dbReference>
<dbReference type="InterPro" id="IPR009003">
    <property type="entry name" value="Peptidase_S1_PA"/>
</dbReference>
<dbReference type="PANTHER" id="PTHR24260">
    <property type="match status" value="1"/>
</dbReference>
<evidence type="ECO:0000256" key="1">
    <source>
        <dbReference type="ARBA" id="ARBA00023157"/>
    </source>
</evidence>
<protein>
    <recommendedName>
        <fullName evidence="3">Peptidase S1 domain-containing protein</fullName>
    </recommendedName>
</protein>
<accession>A0ABQ9K7G5</accession>
<dbReference type="PRINTS" id="PR00722">
    <property type="entry name" value="CHYMOTRYPSIN"/>
</dbReference>
<dbReference type="PROSITE" id="PS00135">
    <property type="entry name" value="TRYPSIN_SER"/>
    <property type="match status" value="1"/>
</dbReference>
<reference evidence="4" key="1">
    <citation type="journal article" date="2023" name="Insect Mol. Biol.">
        <title>Genome sequencing provides insights into the evolution of gene families encoding plant cell wall-degrading enzymes in longhorned beetles.</title>
        <authorList>
            <person name="Shin N.R."/>
            <person name="Okamura Y."/>
            <person name="Kirsch R."/>
            <person name="Pauchet Y."/>
        </authorList>
    </citation>
    <scope>NUCLEOTIDE SEQUENCE</scope>
    <source>
        <strain evidence="4">MMC_N1</strain>
    </source>
</reference>
<feature type="domain" description="Peptidase S1" evidence="3">
    <location>
        <begin position="14"/>
        <end position="294"/>
    </location>
</feature>
<dbReference type="EMBL" id="JAPWTJ010000005">
    <property type="protein sequence ID" value="KAJ8985967.1"/>
    <property type="molecule type" value="Genomic_DNA"/>
</dbReference>
<dbReference type="CDD" id="cd00190">
    <property type="entry name" value="Tryp_SPc"/>
    <property type="match status" value="1"/>
</dbReference>
<dbReference type="SUPFAM" id="SSF50494">
    <property type="entry name" value="Trypsin-like serine proteases"/>
    <property type="match status" value="1"/>
</dbReference>
<dbReference type="InterPro" id="IPR001314">
    <property type="entry name" value="Peptidase_S1A"/>
</dbReference>
<sequence length="294" mass="33033">MSSNRTNKLFVKRSRGGEVADLGEFPWMALLGYKQNNIDIIEFLCGGTIITETYILTAGHCLEIGENHQIVLARLGEHDLRSTIDCVTFNGEKRCADPHVDIPVENYVRHSNYDSNKLKNDIALVRIKGPITFSGECYIIHSTNMLTIWKEFGKQTPSRTKVYYKRLGKRLKQIGLLQKVISPLYVSGKLGGSPLLQYASVRVWEQSSCNKVIPPQVQPISENQLCANGRKEDACKGDSGGPLSNATLDLDEELRNFQIGIVSFASTMTCGVEELPPIYTRIDKYLMWIMDNIK</sequence>
<evidence type="ECO:0000259" key="3">
    <source>
        <dbReference type="PROSITE" id="PS50240"/>
    </source>
</evidence>
<dbReference type="Pfam" id="PF00089">
    <property type="entry name" value="Trypsin"/>
    <property type="match status" value="2"/>
</dbReference>
<evidence type="ECO:0000313" key="5">
    <source>
        <dbReference type="Proteomes" id="UP001162164"/>
    </source>
</evidence>
<keyword evidence="2" id="KW-0378">Hydrolase</keyword>
<proteinExistence type="predicted"/>
<name>A0ABQ9K7G5_9CUCU</name>
<comment type="caution">
    <text evidence="4">The sequence shown here is derived from an EMBL/GenBank/DDBJ whole genome shotgun (WGS) entry which is preliminary data.</text>
</comment>
<dbReference type="PANTHER" id="PTHR24260:SF145">
    <property type="entry name" value="FI17609P1-RELATED"/>
    <property type="match status" value="1"/>
</dbReference>
<dbReference type="Gene3D" id="2.40.10.10">
    <property type="entry name" value="Trypsin-like serine proteases"/>
    <property type="match status" value="2"/>
</dbReference>
<organism evidence="4 5">
    <name type="scientific">Molorchus minor</name>
    <dbReference type="NCBI Taxonomy" id="1323400"/>
    <lineage>
        <taxon>Eukaryota</taxon>
        <taxon>Metazoa</taxon>
        <taxon>Ecdysozoa</taxon>
        <taxon>Arthropoda</taxon>
        <taxon>Hexapoda</taxon>
        <taxon>Insecta</taxon>
        <taxon>Pterygota</taxon>
        <taxon>Neoptera</taxon>
        <taxon>Endopterygota</taxon>
        <taxon>Coleoptera</taxon>
        <taxon>Polyphaga</taxon>
        <taxon>Cucujiformia</taxon>
        <taxon>Chrysomeloidea</taxon>
        <taxon>Cerambycidae</taxon>
        <taxon>Lamiinae</taxon>
        <taxon>Monochamini</taxon>
        <taxon>Molorchus</taxon>
    </lineage>
</organism>
<dbReference type="Proteomes" id="UP001162164">
    <property type="component" value="Unassembled WGS sequence"/>
</dbReference>
<evidence type="ECO:0000256" key="2">
    <source>
        <dbReference type="RuleBase" id="RU363034"/>
    </source>
</evidence>
<dbReference type="InterPro" id="IPR033116">
    <property type="entry name" value="TRYPSIN_SER"/>
</dbReference>
<dbReference type="PROSITE" id="PS50240">
    <property type="entry name" value="TRYPSIN_DOM"/>
    <property type="match status" value="1"/>
</dbReference>
<evidence type="ECO:0000313" key="4">
    <source>
        <dbReference type="EMBL" id="KAJ8985967.1"/>
    </source>
</evidence>
<keyword evidence="2" id="KW-0720">Serine protease</keyword>
<dbReference type="PROSITE" id="PS00134">
    <property type="entry name" value="TRYPSIN_HIS"/>
    <property type="match status" value="1"/>
</dbReference>
<dbReference type="InterPro" id="IPR043504">
    <property type="entry name" value="Peptidase_S1_PA_chymotrypsin"/>
</dbReference>
<keyword evidence="5" id="KW-1185">Reference proteome</keyword>
<keyword evidence="2" id="KW-0645">Protease</keyword>
<gene>
    <name evidence="4" type="ORF">NQ317_010725</name>
</gene>
<dbReference type="SMART" id="SM00020">
    <property type="entry name" value="Tryp_SPc"/>
    <property type="match status" value="1"/>
</dbReference>
<keyword evidence="1" id="KW-1015">Disulfide bond</keyword>
<dbReference type="InterPro" id="IPR051333">
    <property type="entry name" value="CLIP_Serine_Protease"/>
</dbReference>
<dbReference type="InterPro" id="IPR001254">
    <property type="entry name" value="Trypsin_dom"/>
</dbReference>